<reference evidence="1" key="1">
    <citation type="submission" date="2020-01" db="EMBL/GenBank/DDBJ databases">
        <authorList>
            <consortium name="DOE Joint Genome Institute"/>
            <person name="Haridas S."/>
            <person name="Albert R."/>
            <person name="Binder M."/>
            <person name="Bloem J."/>
            <person name="Labutti K."/>
            <person name="Salamov A."/>
            <person name="Andreopoulos B."/>
            <person name="Baker S.E."/>
            <person name="Barry K."/>
            <person name="Bills G."/>
            <person name="Bluhm B.H."/>
            <person name="Cannon C."/>
            <person name="Castanera R."/>
            <person name="Culley D.E."/>
            <person name="Daum C."/>
            <person name="Ezra D."/>
            <person name="Gonzalez J.B."/>
            <person name="Henrissat B."/>
            <person name="Kuo A."/>
            <person name="Liang C."/>
            <person name="Lipzen A."/>
            <person name="Lutzoni F."/>
            <person name="Magnuson J."/>
            <person name="Mondo S."/>
            <person name="Nolan M."/>
            <person name="Ohm R."/>
            <person name="Pangilinan J."/>
            <person name="Park H.-J."/>
            <person name="Ramirez L."/>
            <person name="Alfaro M."/>
            <person name="Sun H."/>
            <person name="Tritt A."/>
            <person name="Yoshinaga Y."/>
            <person name="Zwiers L.-H."/>
            <person name="Turgeon B.G."/>
            <person name="Goodwin S.B."/>
            <person name="Spatafora J.W."/>
            <person name="Crous P.W."/>
            <person name="Grigoriev I.V."/>
        </authorList>
    </citation>
    <scope>NUCLEOTIDE SEQUENCE</scope>
    <source>
        <strain evidence="1">P77</strain>
    </source>
</reference>
<name>A0A6A5K6V9_9PLEO</name>
<proteinExistence type="predicted"/>
<keyword evidence="2" id="KW-1185">Reference proteome</keyword>
<protein>
    <submittedName>
        <fullName evidence="1">Uncharacterized protein</fullName>
    </submittedName>
</protein>
<gene>
    <name evidence="1" type="ORF">BDW02DRAFT_536899</name>
</gene>
<dbReference type="Proteomes" id="UP000800040">
    <property type="component" value="Unassembled WGS sequence"/>
</dbReference>
<sequence>MEQQDLSSFISFPVDTVPPEAPQLRLTLHAPPKLSLSLPYQIQFTISRESSSQEKPVLFKWHPQRDFFTPSGVALVRHTETGFDPIDIDHSALRNDGAQVVKKGRDQDDVLELAPGGSVEMLQVLPARYHEVLVSGQRYTLLWPGGTIGFGDWGTTEEHLGAGGIDKDTRIVLPGGPSIIFTAHAEQEAWPQRGEREASVGFLQSNIEEEEWRRLQIPGNIARKDSSQRESQAPPKLNVTLDCAPTVRRGADFSIMVKVAYEAEADARPIMFHTDIWRDKYTIYRLQDGHWQPWDDDKSGCCGFLIVDEPDVPVHVSRDEHFTSLKPGEEWVTWKCLQKVAWTELPEDAEAGEALRVAFLGGEVSWWAYGGREEHEGTVVKLPCFLWGRVQDPKDNGGRPKLVVPASSMIEFRVED</sequence>
<dbReference type="EMBL" id="ML975464">
    <property type="protein sequence ID" value="KAF1829143.1"/>
    <property type="molecule type" value="Genomic_DNA"/>
</dbReference>
<dbReference type="OrthoDB" id="4323953at2759"/>
<evidence type="ECO:0000313" key="1">
    <source>
        <dbReference type="EMBL" id="KAF1829143.1"/>
    </source>
</evidence>
<evidence type="ECO:0000313" key="2">
    <source>
        <dbReference type="Proteomes" id="UP000800040"/>
    </source>
</evidence>
<accession>A0A6A5K6V9</accession>
<dbReference type="AlphaFoldDB" id="A0A6A5K6V9"/>
<organism evidence="1 2">
    <name type="scientific">Decorospora gaudefroyi</name>
    <dbReference type="NCBI Taxonomy" id="184978"/>
    <lineage>
        <taxon>Eukaryota</taxon>
        <taxon>Fungi</taxon>
        <taxon>Dikarya</taxon>
        <taxon>Ascomycota</taxon>
        <taxon>Pezizomycotina</taxon>
        <taxon>Dothideomycetes</taxon>
        <taxon>Pleosporomycetidae</taxon>
        <taxon>Pleosporales</taxon>
        <taxon>Pleosporineae</taxon>
        <taxon>Pleosporaceae</taxon>
        <taxon>Decorospora</taxon>
    </lineage>
</organism>